<comment type="catalytic activity">
    <reaction evidence="4">
        <text>N(1)-(5-phospho-beta-D-ribosyl)glycinamide + (6R)-10-formyltetrahydrofolate = N(2)-formyl-N(1)-(5-phospho-beta-D-ribosyl)glycinamide + (6S)-5,6,7,8-tetrahydrofolate + H(+)</text>
        <dbReference type="Rhea" id="RHEA:15053"/>
        <dbReference type="ChEBI" id="CHEBI:15378"/>
        <dbReference type="ChEBI" id="CHEBI:57453"/>
        <dbReference type="ChEBI" id="CHEBI:143788"/>
        <dbReference type="ChEBI" id="CHEBI:147286"/>
        <dbReference type="ChEBI" id="CHEBI:195366"/>
        <dbReference type="EC" id="2.1.2.2"/>
    </reaction>
</comment>
<evidence type="ECO:0000313" key="7">
    <source>
        <dbReference type="Proteomes" id="UP001595799"/>
    </source>
</evidence>
<feature type="domain" description="Formyl transferase N-terminal" evidence="5">
    <location>
        <begin position="10"/>
        <end position="188"/>
    </location>
</feature>
<dbReference type="PANTHER" id="PTHR43369:SF2">
    <property type="entry name" value="PHOSPHORIBOSYLGLYCINAMIDE FORMYLTRANSFERASE"/>
    <property type="match status" value="1"/>
</dbReference>
<dbReference type="HAMAP" id="MF_01930">
    <property type="entry name" value="PurN"/>
    <property type="match status" value="1"/>
</dbReference>
<comment type="pathway">
    <text evidence="1 4">Purine metabolism; IMP biosynthesis via de novo pathway; N(2)-formyl-N(1)-(5-phospho-D-ribosyl)glycinamide from N(1)-(5-phospho-D-ribosyl)glycinamide (10-formyl THF route): step 1/1.</text>
</comment>
<feature type="site" description="Raises pKa of active site His" evidence="4">
    <location>
        <position position="152"/>
    </location>
</feature>
<feature type="binding site" evidence="4">
    <location>
        <position position="72"/>
    </location>
    <ligand>
        <name>(6R)-10-formyltetrahydrofolate</name>
        <dbReference type="ChEBI" id="CHEBI:195366"/>
    </ligand>
</feature>
<dbReference type="RefSeq" id="WP_382421961.1">
    <property type="nucleotide sequence ID" value="NZ_JBHSCW010000003.1"/>
</dbReference>
<keyword evidence="2 4" id="KW-0808">Transferase</keyword>
<dbReference type="InterPro" id="IPR036477">
    <property type="entry name" value="Formyl_transf_N_sf"/>
</dbReference>
<dbReference type="CDD" id="cd08645">
    <property type="entry name" value="FMT_core_GART"/>
    <property type="match status" value="1"/>
</dbReference>
<evidence type="ECO:0000256" key="2">
    <source>
        <dbReference type="ARBA" id="ARBA00022679"/>
    </source>
</evidence>
<dbReference type="NCBIfam" id="TIGR00639">
    <property type="entry name" value="PurN"/>
    <property type="match status" value="1"/>
</dbReference>
<reference evidence="7" key="1">
    <citation type="journal article" date="2019" name="Int. J. Syst. Evol. Microbiol.">
        <title>The Global Catalogue of Microorganisms (GCM) 10K type strain sequencing project: providing services to taxonomists for standard genome sequencing and annotation.</title>
        <authorList>
            <consortium name="The Broad Institute Genomics Platform"/>
            <consortium name="The Broad Institute Genome Sequencing Center for Infectious Disease"/>
            <person name="Wu L."/>
            <person name="Ma J."/>
        </authorList>
    </citation>
    <scope>NUCLEOTIDE SEQUENCE [LARGE SCALE GENOMIC DNA]</scope>
    <source>
        <strain evidence="7">CECT 8472</strain>
    </source>
</reference>
<protein>
    <recommendedName>
        <fullName evidence="4">Phosphoribosylglycinamide formyltransferase</fullName>
        <ecNumber evidence="4">2.1.2.2</ecNumber>
    </recommendedName>
    <alternativeName>
        <fullName evidence="4">5'-phosphoribosylglycinamide transformylase</fullName>
    </alternativeName>
    <alternativeName>
        <fullName evidence="4">GAR transformylase</fullName>
        <shortName evidence="4">GART</shortName>
    </alternativeName>
</protein>
<dbReference type="GO" id="GO:0004644">
    <property type="term" value="F:phosphoribosylglycinamide formyltransferase activity"/>
    <property type="evidence" value="ECO:0007669"/>
    <property type="project" value="UniProtKB-EC"/>
</dbReference>
<keyword evidence="3 4" id="KW-0658">Purine biosynthesis</keyword>
<sequence>MAESEHRPLRVAVMVSGRGSNLQALLDAAAVPSYPVSIELVVSNVPDVQALERAGTAGIRTATVPHRDFDSREAFERKISAVLESAAPDLICQAGFMRILTPWFIERWHNRLINIHPSLLPAFPGLRTHEKALEAGVRLHGCTVHLVRTEVDSGPIIGQAAVPVSPEDTSESLAARVLRAEHKLYPTCLQLIAESHIRLGEDKVHFTGSFNEDDALLLNPGTAELVRPSDFS</sequence>
<dbReference type="InterPro" id="IPR004607">
    <property type="entry name" value="GART"/>
</dbReference>
<evidence type="ECO:0000259" key="5">
    <source>
        <dbReference type="Pfam" id="PF00551"/>
    </source>
</evidence>
<comment type="caution">
    <text evidence="6">The sequence shown here is derived from an EMBL/GenBank/DDBJ whole genome shotgun (WGS) entry which is preliminary data.</text>
</comment>
<gene>
    <name evidence="4 6" type="primary">purN</name>
    <name evidence="6" type="ORF">ACFOW6_08800</name>
</gene>
<evidence type="ECO:0000256" key="3">
    <source>
        <dbReference type="ARBA" id="ARBA00022755"/>
    </source>
</evidence>
<evidence type="ECO:0000313" key="6">
    <source>
        <dbReference type="EMBL" id="MFC4351636.1"/>
    </source>
</evidence>
<comment type="function">
    <text evidence="4">Catalyzes the transfer of a formyl group from 10-formyltetrahydrofolate to 5-phospho-ribosyl-glycinamide (GAR), producing 5-phospho-ribosyl-N-formylglycinamide (FGAR) and tetrahydrofolate.</text>
</comment>
<dbReference type="Pfam" id="PF00551">
    <property type="entry name" value="Formyl_trans_N"/>
    <property type="match status" value="1"/>
</dbReference>
<name>A0ABV8UK47_9PROT</name>
<evidence type="ECO:0000256" key="4">
    <source>
        <dbReference type="HAMAP-Rule" id="MF_01930"/>
    </source>
</evidence>
<comment type="similarity">
    <text evidence="4">Belongs to the GART family.</text>
</comment>
<accession>A0ABV8UK47</accession>
<dbReference type="EC" id="2.1.2.2" evidence="4"/>
<proteinExistence type="inferred from homology"/>
<organism evidence="6 7">
    <name type="scientific">Fodinicurvata halophila</name>
    <dbReference type="NCBI Taxonomy" id="1419723"/>
    <lineage>
        <taxon>Bacteria</taxon>
        <taxon>Pseudomonadati</taxon>
        <taxon>Pseudomonadota</taxon>
        <taxon>Alphaproteobacteria</taxon>
        <taxon>Rhodospirillales</taxon>
        <taxon>Rhodovibrionaceae</taxon>
        <taxon>Fodinicurvata</taxon>
    </lineage>
</organism>
<dbReference type="SUPFAM" id="SSF53328">
    <property type="entry name" value="Formyltransferase"/>
    <property type="match status" value="1"/>
</dbReference>
<dbReference type="InterPro" id="IPR002376">
    <property type="entry name" value="Formyl_transf_N"/>
</dbReference>
<dbReference type="EMBL" id="JBHSCW010000003">
    <property type="protein sequence ID" value="MFC4351636.1"/>
    <property type="molecule type" value="Genomic_DNA"/>
</dbReference>
<dbReference type="Gene3D" id="3.40.50.170">
    <property type="entry name" value="Formyl transferase, N-terminal domain"/>
    <property type="match status" value="1"/>
</dbReference>
<feature type="binding site" evidence="4">
    <location>
        <begin position="19"/>
        <end position="21"/>
    </location>
    <ligand>
        <name>N(1)-(5-phospho-beta-D-ribosyl)glycinamide</name>
        <dbReference type="ChEBI" id="CHEBI:143788"/>
    </ligand>
</feature>
<feature type="binding site" evidence="4">
    <location>
        <begin position="97"/>
        <end position="100"/>
    </location>
    <ligand>
        <name>(6R)-10-formyltetrahydrofolate</name>
        <dbReference type="ChEBI" id="CHEBI:195366"/>
    </ligand>
</feature>
<feature type="binding site" evidence="4">
    <location>
        <position position="114"/>
    </location>
    <ligand>
        <name>(6R)-10-formyltetrahydrofolate</name>
        <dbReference type="ChEBI" id="CHEBI:195366"/>
    </ligand>
</feature>
<dbReference type="PANTHER" id="PTHR43369">
    <property type="entry name" value="PHOSPHORIBOSYLGLYCINAMIDE FORMYLTRANSFERASE"/>
    <property type="match status" value="1"/>
</dbReference>
<dbReference type="Proteomes" id="UP001595799">
    <property type="component" value="Unassembled WGS sequence"/>
</dbReference>
<evidence type="ECO:0000256" key="1">
    <source>
        <dbReference type="ARBA" id="ARBA00005054"/>
    </source>
</evidence>
<feature type="active site" description="Proton donor" evidence="4">
    <location>
        <position position="116"/>
    </location>
</feature>
<keyword evidence="7" id="KW-1185">Reference proteome</keyword>